<name>A0A9P0KVQ5_ACAOB</name>
<gene>
    <name evidence="2" type="ORF">ACAOBT_LOCUS16545</name>
</gene>
<evidence type="ECO:0000313" key="3">
    <source>
        <dbReference type="Proteomes" id="UP001152888"/>
    </source>
</evidence>
<dbReference type="EMBL" id="CAKOFQ010006972">
    <property type="protein sequence ID" value="CAH1985220.1"/>
    <property type="molecule type" value="Genomic_DNA"/>
</dbReference>
<organism evidence="2 3">
    <name type="scientific">Acanthoscelides obtectus</name>
    <name type="common">Bean weevil</name>
    <name type="synonym">Bruchus obtectus</name>
    <dbReference type="NCBI Taxonomy" id="200917"/>
    <lineage>
        <taxon>Eukaryota</taxon>
        <taxon>Metazoa</taxon>
        <taxon>Ecdysozoa</taxon>
        <taxon>Arthropoda</taxon>
        <taxon>Hexapoda</taxon>
        <taxon>Insecta</taxon>
        <taxon>Pterygota</taxon>
        <taxon>Neoptera</taxon>
        <taxon>Endopterygota</taxon>
        <taxon>Coleoptera</taxon>
        <taxon>Polyphaga</taxon>
        <taxon>Cucujiformia</taxon>
        <taxon>Chrysomeloidea</taxon>
        <taxon>Chrysomelidae</taxon>
        <taxon>Bruchinae</taxon>
        <taxon>Bruchini</taxon>
        <taxon>Acanthoscelides</taxon>
    </lineage>
</organism>
<accession>A0A9P0KVQ5</accession>
<keyword evidence="3" id="KW-1185">Reference proteome</keyword>
<dbReference type="AlphaFoldDB" id="A0A9P0KVQ5"/>
<evidence type="ECO:0000256" key="1">
    <source>
        <dbReference type="SAM" id="MobiDB-lite"/>
    </source>
</evidence>
<sequence length="90" mass="9616">MHQCLKGTEIKGSATSKTSEYRPVAATSPSGTRTLAQPDDRTGSESVCQVSMQPSTDGYGHACRGNRVDENPSTSTRDVAREVQVSKTKV</sequence>
<feature type="region of interest" description="Disordered" evidence="1">
    <location>
        <begin position="1"/>
        <end position="90"/>
    </location>
</feature>
<evidence type="ECO:0000313" key="2">
    <source>
        <dbReference type="EMBL" id="CAH1985220.1"/>
    </source>
</evidence>
<dbReference type="Proteomes" id="UP001152888">
    <property type="component" value="Unassembled WGS sequence"/>
</dbReference>
<proteinExistence type="predicted"/>
<reference evidence="2" key="1">
    <citation type="submission" date="2022-03" db="EMBL/GenBank/DDBJ databases">
        <authorList>
            <person name="Sayadi A."/>
        </authorList>
    </citation>
    <scope>NUCLEOTIDE SEQUENCE</scope>
</reference>
<comment type="caution">
    <text evidence="2">The sequence shown here is derived from an EMBL/GenBank/DDBJ whole genome shotgun (WGS) entry which is preliminary data.</text>
</comment>
<feature type="compositionally biased region" description="Polar residues" evidence="1">
    <location>
        <begin position="44"/>
        <end position="56"/>
    </location>
</feature>
<protein>
    <submittedName>
        <fullName evidence="2">Uncharacterized protein</fullName>
    </submittedName>
</protein>